<keyword evidence="6 17" id="KW-0227">DNA damage</keyword>
<dbReference type="Gene3D" id="1.20.1580.10">
    <property type="entry name" value="ABC transporter ATPase like domain"/>
    <property type="match status" value="2"/>
</dbReference>
<dbReference type="GO" id="GO:0009432">
    <property type="term" value="P:SOS response"/>
    <property type="evidence" value="ECO:0007669"/>
    <property type="project" value="UniProtKB-UniRule"/>
</dbReference>
<keyword evidence="8 17" id="KW-0863">Zinc-finger</keyword>
<dbReference type="Gene3D" id="1.10.8.280">
    <property type="entry name" value="ABC transporter ATPase domain-like"/>
    <property type="match status" value="1"/>
</dbReference>
<dbReference type="FunFam" id="1.20.1580.10:FF:000002">
    <property type="entry name" value="UvrABC system protein A"/>
    <property type="match status" value="1"/>
</dbReference>
<dbReference type="AlphaFoldDB" id="A0A1J4SDH8"/>
<dbReference type="InterPro" id="IPR003593">
    <property type="entry name" value="AAA+_ATPase"/>
</dbReference>
<dbReference type="InterPro" id="IPR003439">
    <property type="entry name" value="ABC_transporter-like_ATP-bd"/>
</dbReference>
<protein>
    <recommendedName>
        <fullName evidence="15 17">UvrABC system protein A</fullName>
        <shortName evidence="17">UvrA protein</shortName>
    </recommendedName>
    <alternativeName>
        <fullName evidence="16 17">Excinuclease ABC subunit A</fullName>
    </alternativeName>
</protein>
<proteinExistence type="inferred from homology"/>
<feature type="zinc finger region" description="C4-type" evidence="17">
    <location>
        <begin position="293"/>
        <end position="320"/>
    </location>
</feature>
<evidence type="ECO:0000256" key="17">
    <source>
        <dbReference type="HAMAP-Rule" id="MF_00205"/>
    </source>
</evidence>
<dbReference type="NCBIfam" id="NF001503">
    <property type="entry name" value="PRK00349.1"/>
    <property type="match status" value="1"/>
</dbReference>
<organism evidence="19 20">
    <name type="scientific">Candidatus Desantisbacteria bacterium CG1_02_38_46</name>
    <dbReference type="NCBI Taxonomy" id="1817893"/>
    <lineage>
        <taxon>Bacteria</taxon>
        <taxon>Candidatus Desantisiibacteriota</taxon>
    </lineage>
</organism>
<keyword evidence="12 17" id="KW-0238">DNA-binding</keyword>
<dbReference type="GO" id="GO:0008270">
    <property type="term" value="F:zinc ion binding"/>
    <property type="evidence" value="ECO:0007669"/>
    <property type="project" value="UniProtKB-UniRule"/>
</dbReference>
<comment type="similarity">
    <text evidence="14 17">Belongs to the ABC transporter superfamily. UvrA family.</text>
</comment>
<evidence type="ECO:0000256" key="5">
    <source>
        <dbReference type="ARBA" id="ARBA00022741"/>
    </source>
</evidence>
<dbReference type="CDD" id="cd03271">
    <property type="entry name" value="ABC_UvrA_II"/>
    <property type="match status" value="1"/>
</dbReference>
<dbReference type="Proteomes" id="UP000182278">
    <property type="component" value="Unassembled WGS sequence"/>
</dbReference>
<dbReference type="STRING" id="1817893.AUJ66_03655"/>
<comment type="subunit">
    <text evidence="17">Forms a heterotetramer with UvrB during the search for lesions.</text>
</comment>
<dbReference type="Pfam" id="PF17755">
    <property type="entry name" value="UvrA_DNA-bind"/>
    <property type="match status" value="1"/>
</dbReference>
<dbReference type="InterPro" id="IPR004602">
    <property type="entry name" value="UvrA"/>
</dbReference>
<dbReference type="InterPro" id="IPR017871">
    <property type="entry name" value="ABC_transporter-like_CS"/>
</dbReference>
<evidence type="ECO:0000313" key="19">
    <source>
        <dbReference type="EMBL" id="OIN97336.1"/>
    </source>
</evidence>
<evidence type="ECO:0000313" key="20">
    <source>
        <dbReference type="Proteomes" id="UP000182278"/>
    </source>
</evidence>
<gene>
    <name evidence="17" type="primary">uvrA</name>
    <name evidence="19" type="ORF">AUJ66_03655</name>
</gene>
<evidence type="ECO:0000256" key="8">
    <source>
        <dbReference type="ARBA" id="ARBA00022771"/>
    </source>
</evidence>
<keyword evidence="7 17" id="KW-0228">DNA excision</keyword>
<evidence type="ECO:0000256" key="15">
    <source>
        <dbReference type="ARBA" id="ARBA00039316"/>
    </source>
</evidence>
<dbReference type="NCBIfam" id="TIGR00630">
    <property type="entry name" value="uvra"/>
    <property type="match status" value="1"/>
</dbReference>
<dbReference type="GO" id="GO:0003677">
    <property type="term" value="F:DNA binding"/>
    <property type="evidence" value="ECO:0007669"/>
    <property type="project" value="UniProtKB-UniRule"/>
</dbReference>
<feature type="binding site" evidence="17">
    <location>
        <begin position="34"/>
        <end position="41"/>
    </location>
    <ligand>
        <name>ATP</name>
        <dbReference type="ChEBI" id="CHEBI:30616"/>
    </ligand>
</feature>
<dbReference type="InterPro" id="IPR013815">
    <property type="entry name" value="ATP_grasp_subdomain_1"/>
</dbReference>
<evidence type="ECO:0000256" key="10">
    <source>
        <dbReference type="ARBA" id="ARBA00022840"/>
    </source>
</evidence>
<feature type="binding site" evidence="17">
    <location>
        <begin position="671"/>
        <end position="678"/>
    </location>
    <ligand>
        <name>ATP</name>
        <dbReference type="ChEBI" id="CHEBI:30616"/>
    </ligand>
</feature>
<dbReference type="PROSITE" id="PS00211">
    <property type="entry name" value="ABC_TRANSPORTER_1"/>
    <property type="match status" value="1"/>
</dbReference>
<dbReference type="PROSITE" id="PS50893">
    <property type="entry name" value="ABC_TRANSPORTER_2"/>
    <property type="match status" value="1"/>
</dbReference>
<dbReference type="InterPro" id="IPR041102">
    <property type="entry name" value="UvrA_inter"/>
</dbReference>
<evidence type="ECO:0000256" key="13">
    <source>
        <dbReference type="ARBA" id="ARBA00023204"/>
    </source>
</evidence>
<feature type="zinc finger region" description="C4-type" evidence="17">
    <location>
        <begin position="770"/>
        <end position="796"/>
    </location>
</feature>
<keyword evidence="2 17" id="KW-0963">Cytoplasm</keyword>
<dbReference type="Pfam" id="PF17760">
    <property type="entry name" value="UvrA_inter"/>
    <property type="match status" value="1"/>
</dbReference>
<accession>A0A1J4SDH8</accession>
<dbReference type="GO" id="GO:0009380">
    <property type="term" value="C:excinuclease repair complex"/>
    <property type="evidence" value="ECO:0007669"/>
    <property type="project" value="InterPro"/>
</dbReference>
<evidence type="ECO:0000256" key="4">
    <source>
        <dbReference type="ARBA" id="ARBA00022737"/>
    </source>
</evidence>
<keyword evidence="17" id="KW-0742">SOS response</keyword>
<comment type="function">
    <text evidence="17">The UvrABC repair system catalyzes the recognition and processing of DNA lesions. UvrA is an ATPase and a DNA-binding protein. A damage recognition complex composed of 2 UvrA and 2 UvrB subunits scans DNA for abnormalities. When the presence of a lesion has been verified by UvrB, the UvrA molecules dissociate.</text>
</comment>
<dbReference type="GO" id="GO:0005524">
    <property type="term" value="F:ATP binding"/>
    <property type="evidence" value="ECO:0007669"/>
    <property type="project" value="UniProtKB-UniRule"/>
</dbReference>
<keyword evidence="5 17" id="KW-0547">Nucleotide-binding</keyword>
<evidence type="ECO:0000256" key="16">
    <source>
        <dbReference type="ARBA" id="ARBA00042156"/>
    </source>
</evidence>
<dbReference type="GO" id="GO:0005737">
    <property type="term" value="C:cytoplasm"/>
    <property type="evidence" value="ECO:0007669"/>
    <property type="project" value="UniProtKB-SubCell"/>
</dbReference>
<dbReference type="GO" id="GO:0016887">
    <property type="term" value="F:ATP hydrolysis activity"/>
    <property type="evidence" value="ECO:0007669"/>
    <property type="project" value="InterPro"/>
</dbReference>
<evidence type="ECO:0000256" key="9">
    <source>
        <dbReference type="ARBA" id="ARBA00022833"/>
    </source>
</evidence>
<dbReference type="FunFam" id="3.40.50.300:FF:000028">
    <property type="entry name" value="UvrABC system protein A"/>
    <property type="match status" value="1"/>
</dbReference>
<dbReference type="InterPro" id="IPR041552">
    <property type="entry name" value="UvrA_DNA-bd"/>
</dbReference>
<dbReference type="SUPFAM" id="SSF52540">
    <property type="entry name" value="P-loop containing nucleoside triphosphate hydrolases"/>
    <property type="match status" value="2"/>
</dbReference>
<keyword evidence="9 17" id="KW-0862">Zinc</keyword>
<name>A0A1J4SDH8_9BACT</name>
<dbReference type="EMBL" id="MNUO01000052">
    <property type="protein sequence ID" value="OIN97336.1"/>
    <property type="molecule type" value="Genomic_DNA"/>
</dbReference>
<evidence type="ECO:0000256" key="14">
    <source>
        <dbReference type="ARBA" id="ARBA00038000"/>
    </source>
</evidence>
<keyword evidence="3 17" id="KW-0479">Metal-binding</keyword>
<evidence type="ECO:0000256" key="11">
    <source>
        <dbReference type="ARBA" id="ARBA00022881"/>
    </source>
</evidence>
<dbReference type="Gene3D" id="3.30.1490.20">
    <property type="entry name" value="ATP-grasp fold, A domain"/>
    <property type="match status" value="1"/>
</dbReference>
<dbReference type="Gene3D" id="3.40.50.300">
    <property type="entry name" value="P-loop containing nucleotide triphosphate hydrolases"/>
    <property type="match status" value="2"/>
</dbReference>
<dbReference type="InterPro" id="IPR027417">
    <property type="entry name" value="P-loop_NTPase"/>
</dbReference>
<dbReference type="PANTHER" id="PTHR43152:SF3">
    <property type="entry name" value="UVRABC SYSTEM PROTEIN A"/>
    <property type="match status" value="1"/>
</dbReference>
<evidence type="ECO:0000256" key="7">
    <source>
        <dbReference type="ARBA" id="ARBA00022769"/>
    </source>
</evidence>
<reference evidence="19 20" key="1">
    <citation type="journal article" date="2016" name="Environ. Microbiol.">
        <title>Genomic resolution of a cold subsurface aquifer community provides metabolic insights for novel microbes adapted to high CO concentrations.</title>
        <authorList>
            <person name="Probst A.J."/>
            <person name="Castelle C.J."/>
            <person name="Singh A."/>
            <person name="Brown C.T."/>
            <person name="Anantharaman K."/>
            <person name="Sharon I."/>
            <person name="Hug L.A."/>
            <person name="Burstein D."/>
            <person name="Emerson J.B."/>
            <person name="Thomas B.C."/>
            <person name="Banfield J.F."/>
        </authorList>
    </citation>
    <scope>NUCLEOTIDE SEQUENCE [LARGE SCALE GENOMIC DNA]</scope>
    <source>
        <strain evidence="19">CG1_02_38_46</strain>
    </source>
</reference>
<keyword evidence="13 17" id="KW-0234">DNA repair</keyword>
<dbReference type="PANTHER" id="PTHR43152">
    <property type="entry name" value="UVRABC SYSTEM PROTEIN A"/>
    <property type="match status" value="1"/>
</dbReference>
<evidence type="ECO:0000256" key="3">
    <source>
        <dbReference type="ARBA" id="ARBA00022723"/>
    </source>
</evidence>
<dbReference type="GO" id="GO:0006289">
    <property type="term" value="P:nucleotide-excision repair"/>
    <property type="evidence" value="ECO:0007669"/>
    <property type="project" value="UniProtKB-UniRule"/>
</dbReference>
<feature type="domain" description="ABC transporter" evidence="18">
    <location>
        <begin position="631"/>
        <end position="967"/>
    </location>
</feature>
<evidence type="ECO:0000256" key="1">
    <source>
        <dbReference type="ARBA" id="ARBA00004496"/>
    </source>
</evidence>
<evidence type="ECO:0000256" key="2">
    <source>
        <dbReference type="ARBA" id="ARBA00022490"/>
    </source>
</evidence>
<evidence type="ECO:0000259" key="18">
    <source>
        <dbReference type="PROSITE" id="PS50893"/>
    </source>
</evidence>
<comment type="caution">
    <text evidence="19">The sequence shown here is derived from an EMBL/GenBank/DDBJ whole genome shotgun (WGS) entry which is preliminary data.</text>
</comment>
<keyword evidence="11 17" id="KW-0267">Excision nuclease</keyword>
<keyword evidence="10 17" id="KW-0067">ATP-binding</keyword>
<evidence type="ECO:0000256" key="12">
    <source>
        <dbReference type="ARBA" id="ARBA00023125"/>
    </source>
</evidence>
<evidence type="ECO:0000256" key="6">
    <source>
        <dbReference type="ARBA" id="ARBA00022763"/>
    </source>
</evidence>
<dbReference type="HAMAP" id="MF_00205">
    <property type="entry name" value="UvrA"/>
    <property type="match status" value="1"/>
</dbReference>
<keyword evidence="4 17" id="KW-0677">Repeat</keyword>
<dbReference type="GO" id="GO:0009381">
    <property type="term" value="F:excinuclease ABC activity"/>
    <property type="evidence" value="ECO:0007669"/>
    <property type="project" value="UniProtKB-UniRule"/>
</dbReference>
<sequence>MANTDKIIIRGAREHNLKNIDVEIPRNKLVVITGLSGSGKSTLAFDTLYAEGQRRYVESLSAYARQFLEQMEKPNVDEIIGLSPAIAIQQRAASHNPRSTVAIVTEIYDYLRVLFARTGIPYCYKCGRKIKRQSIDEIIERIIQITRDTKQDSRVNSALPLTEPTSAECHFQSAYSRLLSATTIDHDGIRIDILAPLVRGRKGEYRHIVDEVKRQGFVRVRINGKIYDISEELPKLARYKKHNIEVVVDRIVLTPDSRNRLADSLETALKIGKGLVMVQYKRMAILFSEQLSCPKCGINYEEISPRSFSFNSPYGACPECSGLGAKMVVDPDLVVPDRSKSVQEGALEPWSKGMGFYRWKAAASNWYYSMIEDAAKEHNIDLSLAFNKLPKEHQNILLYGSPEIDFEGIVTNLERRYKETDSDNVREDIYEKYISYVTCKACKGDRLKPESLAVKVGNKNITEMTKMSVQESMEFFSDLKLTQQEKIIASEIIKEIKARLGFLMNVGLDYLTLDRTAETLSGGEGERVHLATQIGSGLVGVLYILDEPTIGLHQRDNQKLLVTLKNLRDLGNTVLVVEHDKETILCADYVIDLGPGPGIHGGEVVAAGTIKDVTNCSKSLTGKYLKGELEIPVPEIRRKPKGFLTVVGASQFNLKDITVKIPLGIFTCVTGVSGSGKSTLVNEILYKALAKKIYNSKEKPGQFKKMLGTENIDKVIIIDQSPIGRTPRSNPATYTGAFSPIRDVFAMLQESRARGYLPGRFSFNVKGGRCEACQGEGVKKVEMHFLPDVYVTCEVCNGARYNHETLEIRYKGKNISEVLDMIVEEALEFFKNIPRVRRKLQMLNAVGLGYIKVGQFATTLSGGEAQRVKLATELSKIGTGKTIYILDEPTTGLHFADVEKLLNVLHRLTDAGNTVIVIEHNLEVIKTADYIIDLGPEGGDAGGRVVVAGMPEEVANNGKSYTGQFLKKMLSH</sequence>
<dbReference type="SMART" id="SM00382">
    <property type="entry name" value="AAA"/>
    <property type="match status" value="2"/>
</dbReference>
<comment type="subcellular location">
    <subcellularLocation>
        <location evidence="1 17">Cytoplasm</location>
    </subcellularLocation>
</comment>